<sequence length="64" mass="7622">MNQRQKIKQEKKWYEEHGYDTQQPRECIECGAPLSWEDDMQKSHGVCSEYCYMRSVGLSLSDFI</sequence>
<evidence type="ECO:0000313" key="2">
    <source>
        <dbReference type="Proteomes" id="UP000030157"/>
    </source>
</evidence>
<evidence type="ECO:0000313" key="1">
    <source>
        <dbReference type="EMBL" id="AII28579.1"/>
    </source>
</evidence>
<keyword evidence="2" id="KW-1185">Reference proteome</keyword>
<reference evidence="1" key="1">
    <citation type="submission" date="2014-05" db="EMBL/GenBank/DDBJ databases">
        <title>Complete genome sequence of Enterococcus faecalis bacteriophage ECP3.</title>
        <authorList>
            <person name="Kang H.-Y."/>
            <person name="Kim S."/>
            <person name="Kim J."/>
        </authorList>
    </citation>
    <scope>NUCLEOTIDE SEQUENCE [LARGE SCALE GENOMIC DNA]</scope>
    <source>
        <strain evidence="1">ECP3</strain>
    </source>
</reference>
<dbReference type="Proteomes" id="UP000030157">
    <property type="component" value="Segment"/>
</dbReference>
<proteinExistence type="predicted"/>
<protein>
    <submittedName>
        <fullName evidence="1">Uncharacterized protein</fullName>
    </submittedName>
</protein>
<dbReference type="GeneID" id="24628268"/>
<accession>A0A096XTD7</accession>
<name>A0A096XTD7_9CAUD</name>
<dbReference type="EMBL" id="KJ801817">
    <property type="protein sequence ID" value="AII28579.1"/>
    <property type="molecule type" value="Genomic_DNA"/>
</dbReference>
<dbReference type="RefSeq" id="YP_009147220.1">
    <property type="nucleotide sequence ID" value="NC_027335.2"/>
</dbReference>
<organism evidence="1 2">
    <name type="scientific">Enterococcus phage ECP3</name>
    <dbReference type="NCBI Taxonomy" id="1498168"/>
    <lineage>
        <taxon>Viruses</taxon>
        <taxon>Duplodnaviria</taxon>
        <taxon>Heunggongvirae</taxon>
        <taxon>Uroviricota</taxon>
        <taxon>Caudoviricetes</taxon>
        <taxon>Herelleviridae</taxon>
        <taxon>Brockvirinae</taxon>
        <taxon>Kochikohdavirus</taxon>
        <taxon>Kochikohdavirus ECP3</taxon>
    </lineage>
</organism>